<keyword evidence="1" id="KW-0472">Membrane</keyword>
<evidence type="ECO:0000313" key="7">
    <source>
        <dbReference type="Proteomes" id="UP000054826"/>
    </source>
</evidence>
<dbReference type="AlphaFoldDB" id="A0A0V1J1L6"/>
<proteinExistence type="predicted"/>
<sequence length="117" mass="12801">MHLPPPSSTGMLPDKIHPNGEITASVHHFPFVLSEKCLPDSVRVGVPSSLLMGSRLPLLFSGRRMLRWDNCLRLRRYPLGKSSHNAASHTCYAFLLASTALIVPLYLSAATIPPDPS</sequence>
<keyword evidence="1" id="KW-1133">Transmembrane helix</keyword>
<dbReference type="EMBL" id="JYDR01000030">
    <property type="protein sequence ID" value="KRY73909.1"/>
    <property type="molecule type" value="Genomic_DNA"/>
</dbReference>
<evidence type="ECO:0000313" key="2">
    <source>
        <dbReference type="EMBL" id="KRY73909.1"/>
    </source>
</evidence>
<comment type="caution">
    <text evidence="4">The sequence shown here is derived from an EMBL/GenBank/DDBJ whole genome shotgun (WGS) entry which is preliminary data.</text>
</comment>
<keyword evidence="1" id="KW-0812">Transmembrane</keyword>
<organism evidence="4 7">
    <name type="scientific">Trichinella pseudospiralis</name>
    <name type="common">Parasitic roundworm</name>
    <dbReference type="NCBI Taxonomy" id="6337"/>
    <lineage>
        <taxon>Eukaryota</taxon>
        <taxon>Metazoa</taxon>
        <taxon>Ecdysozoa</taxon>
        <taxon>Nematoda</taxon>
        <taxon>Enoplea</taxon>
        <taxon>Dorylaimia</taxon>
        <taxon>Trichinellida</taxon>
        <taxon>Trichinellidae</taxon>
        <taxon>Trichinella</taxon>
    </lineage>
</organism>
<accession>A0A0V1J1L6</accession>
<evidence type="ECO:0000313" key="6">
    <source>
        <dbReference type="Proteomes" id="UP000054805"/>
    </source>
</evidence>
<name>A0A0V1J1L6_TRIPS</name>
<dbReference type="EMBL" id="JYDS01000392">
    <property type="protein sequence ID" value="KRZ08691.1"/>
    <property type="molecule type" value="Genomic_DNA"/>
</dbReference>
<gene>
    <name evidence="2" type="ORF">T4A_8427</name>
    <name evidence="3" type="ORF">T4B_6340</name>
    <name evidence="4" type="ORF">T4C_2573</name>
</gene>
<feature type="transmembrane region" description="Helical" evidence="1">
    <location>
        <begin position="91"/>
        <end position="112"/>
    </location>
</feature>
<dbReference type="Proteomes" id="UP000054632">
    <property type="component" value="Unassembled WGS sequence"/>
</dbReference>
<evidence type="ECO:0000313" key="3">
    <source>
        <dbReference type="EMBL" id="KRZ08691.1"/>
    </source>
</evidence>
<evidence type="ECO:0000256" key="1">
    <source>
        <dbReference type="SAM" id="Phobius"/>
    </source>
</evidence>
<dbReference type="Proteomes" id="UP000054826">
    <property type="component" value="Unassembled WGS sequence"/>
</dbReference>
<reference evidence="5 6" key="1">
    <citation type="submission" date="2015-01" db="EMBL/GenBank/DDBJ databases">
        <title>Evolution of Trichinella species and genotypes.</title>
        <authorList>
            <person name="Korhonen P.K."/>
            <person name="Edoardo P."/>
            <person name="Giuseppe L.R."/>
            <person name="Gasser R.B."/>
        </authorList>
    </citation>
    <scope>NUCLEOTIDE SEQUENCE [LARGE SCALE GENOMIC DNA]</scope>
    <source>
        <strain evidence="2">ISS13</strain>
        <strain evidence="4">ISS176</strain>
        <strain evidence="3">ISS588</strain>
    </source>
</reference>
<keyword evidence="6" id="KW-1185">Reference proteome</keyword>
<evidence type="ECO:0000313" key="4">
    <source>
        <dbReference type="EMBL" id="KRZ28850.1"/>
    </source>
</evidence>
<dbReference type="EMBL" id="JYDV01000147">
    <property type="protein sequence ID" value="KRZ28850.1"/>
    <property type="molecule type" value="Genomic_DNA"/>
</dbReference>
<evidence type="ECO:0000313" key="5">
    <source>
        <dbReference type="Proteomes" id="UP000054632"/>
    </source>
</evidence>
<protein>
    <submittedName>
        <fullName evidence="4">Uncharacterized protein</fullName>
    </submittedName>
</protein>
<dbReference type="Proteomes" id="UP000054805">
    <property type="component" value="Unassembled WGS sequence"/>
</dbReference>